<dbReference type="Pfam" id="PF12013">
    <property type="entry name" value="OrsD"/>
    <property type="match status" value="1"/>
</dbReference>
<keyword evidence="2" id="KW-1185">Reference proteome</keyword>
<dbReference type="OrthoDB" id="3522001at2759"/>
<evidence type="ECO:0000313" key="1">
    <source>
        <dbReference type="EMBL" id="KAH7027187.1"/>
    </source>
</evidence>
<organism evidence="1 2">
    <name type="scientific">Microdochium trichocladiopsis</name>
    <dbReference type="NCBI Taxonomy" id="1682393"/>
    <lineage>
        <taxon>Eukaryota</taxon>
        <taxon>Fungi</taxon>
        <taxon>Dikarya</taxon>
        <taxon>Ascomycota</taxon>
        <taxon>Pezizomycotina</taxon>
        <taxon>Sordariomycetes</taxon>
        <taxon>Xylariomycetidae</taxon>
        <taxon>Xylariales</taxon>
        <taxon>Microdochiaceae</taxon>
        <taxon>Microdochium</taxon>
    </lineage>
</organism>
<name>A0A9P9BKL9_9PEZI</name>
<evidence type="ECO:0000313" key="2">
    <source>
        <dbReference type="Proteomes" id="UP000756346"/>
    </source>
</evidence>
<dbReference type="AlphaFoldDB" id="A0A9P9BKL9"/>
<accession>A0A9P9BKL9</accession>
<proteinExistence type="predicted"/>
<reference evidence="1" key="1">
    <citation type="journal article" date="2021" name="Nat. Commun.">
        <title>Genetic determinants of endophytism in the Arabidopsis root mycobiome.</title>
        <authorList>
            <person name="Mesny F."/>
            <person name="Miyauchi S."/>
            <person name="Thiergart T."/>
            <person name="Pickel B."/>
            <person name="Atanasova L."/>
            <person name="Karlsson M."/>
            <person name="Huettel B."/>
            <person name="Barry K.W."/>
            <person name="Haridas S."/>
            <person name="Chen C."/>
            <person name="Bauer D."/>
            <person name="Andreopoulos W."/>
            <person name="Pangilinan J."/>
            <person name="LaButti K."/>
            <person name="Riley R."/>
            <person name="Lipzen A."/>
            <person name="Clum A."/>
            <person name="Drula E."/>
            <person name="Henrissat B."/>
            <person name="Kohler A."/>
            <person name="Grigoriev I.V."/>
            <person name="Martin F.M."/>
            <person name="Hacquard S."/>
        </authorList>
    </citation>
    <scope>NUCLEOTIDE SEQUENCE</scope>
    <source>
        <strain evidence="1">MPI-CAGE-CH-0230</strain>
    </source>
</reference>
<dbReference type="RefSeq" id="XP_046009986.1">
    <property type="nucleotide sequence ID" value="XM_046148287.1"/>
</dbReference>
<protein>
    <submittedName>
        <fullName evidence="1">Uncharacterized protein</fullName>
    </submittedName>
</protein>
<comment type="caution">
    <text evidence="1">The sequence shown here is derived from an EMBL/GenBank/DDBJ whole genome shotgun (WGS) entry which is preliminary data.</text>
</comment>
<gene>
    <name evidence="1" type="ORF">B0I36DRAFT_136073</name>
</gene>
<sequence>MTTISTSLSAMAVRYESDGGVTGGQVGLLSWSASTGGGGGSSSGPEHRVLICMSCRVGIRPGDGVQLHFWRIHRLKGEVMRQILDYSYTAEPIANPQAVPVPADGSPYVEQLPIVDGLSCSDCRFLTTSRRLIRVHRSQLGHDSIWKEVRLQILSRGSRARYWVVEQVQGSIGPDGTTSLRSTASGSPQRLLADRLTRYEESLAAELEETRRIVDSRQGPDFESTWVREMGWARHLAGSDMGVHFRTSLSALSAAARAKLRGDAEIIEQDRLLRLGASFERLIAKALERTAQVPNEVLRYLANYPLDNRCETISEKAEKDAAPRPIGGHACWQIRLCPCSCMS</sequence>
<dbReference type="GeneID" id="70177833"/>
<dbReference type="InterPro" id="IPR022698">
    <property type="entry name" value="OrsD"/>
</dbReference>
<dbReference type="EMBL" id="JAGTJQ010000007">
    <property type="protein sequence ID" value="KAH7027187.1"/>
    <property type="molecule type" value="Genomic_DNA"/>
</dbReference>
<dbReference type="Proteomes" id="UP000756346">
    <property type="component" value="Unassembled WGS sequence"/>
</dbReference>